<dbReference type="Proteomes" id="UP000036325">
    <property type="component" value="Unassembled WGS sequence"/>
</dbReference>
<protein>
    <submittedName>
        <fullName evidence="2">Uncharacterized protein</fullName>
    </submittedName>
</protein>
<reference evidence="2 3" key="1">
    <citation type="submission" date="2015-02" db="EMBL/GenBank/DDBJ databases">
        <title>Pseudomonas helleri sp. nov. and Pseudomonas weihenstephanensis sp. nov., isolated from raw cows milk.</title>
        <authorList>
            <person name="von Neubeck M."/>
            <person name="Huptas C."/>
            <person name="Wenning M."/>
            <person name="Scherer S."/>
        </authorList>
    </citation>
    <scope>NUCLEOTIDE SEQUENCE [LARGE SCALE GENOMIC DNA]</scope>
    <source>
        <strain evidence="2 3">DSM 29166</strain>
    </source>
</reference>
<evidence type="ECO:0000313" key="2">
    <source>
        <dbReference type="EMBL" id="KMN11855.1"/>
    </source>
</evidence>
<evidence type="ECO:0000256" key="1">
    <source>
        <dbReference type="SAM" id="MobiDB-lite"/>
    </source>
</evidence>
<dbReference type="STRING" id="1608994.TU86_20990"/>
<dbReference type="EMBL" id="JYLF01000012">
    <property type="protein sequence ID" value="KMN11855.1"/>
    <property type="molecule type" value="Genomic_DNA"/>
</dbReference>
<comment type="caution">
    <text evidence="2">The sequence shown here is derived from an EMBL/GenBank/DDBJ whole genome shotgun (WGS) entry which is preliminary data.</text>
</comment>
<name>A0A0J6IBB2_9PSED</name>
<accession>A0A0J6IBB2</accession>
<sequence>MPEVRASLKSTLQVLLRDEAAIGRAAGANPVSKVLQVCGGMRVRAQRTRSQPRTTRQRRPDKSQA</sequence>
<organism evidence="2 3">
    <name type="scientific">Pseudomonas weihenstephanensis</name>
    <dbReference type="NCBI Taxonomy" id="1608994"/>
    <lineage>
        <taxon>Bacteria</taxon>
        <taxon>Pseudomonadati</taxon>
        <taxon>Pseudomonadota</taxon>
        <taxon>Gammaproteobacteria</taxon>
        <taxon>Pseudomonadales</taxon>
        <taxon>Pseudomonadaceae</taxon>
        <taxon>Pseudomonas</taxon>
    </lineage>
</organism>
<evidence type="ECO:0000313" key="3">
    <source>
        <dbReference type="Proteomes" id="UP000036325"/>
    </source>
</evidence>
<proteinExistence type="predicted"/>
<feature type="region of interest" description="Disordered" evidence="1">
    <location>
        <begin position="42"/>
        <end position="65"/>
    </location>
</feature>
<dbReference type="AlphaFoldDB" id="A0A0J6IBB2"/>
<gene>
    <name evidence="2" type="ORF">TU86_20990</name>
</gene>